<dbReference type="EnsemblBacteria" id="AAR34871">
    <property type="protein sequence ID" value="AAR34871"/>
    <property type="gene ID" value="GSU1497"/>
</dbReference>
<keyword evidence="5 6" id="KW-0002">3D-structure</keyword>
<keyword evidence="4" id="KW-1185">Reference proteome</keyword>
<reference evidence="3 4" key="1">
    <citation type="journal article" date="2003" name="Science">
        <title>Genome of Geobacter sulfurreducens: metal reduction in subsurface environments.</title>
        <authorList>
            <person name="Methe B.A."/>
            <person name="Nelson K.E."/>
            <person name="Eisen J.A."/>
            <person name="Paulsen I.T."/>
            <person name="Nelson W."/>
            <person name="Heidelberg J.F."/>
            <person name="Wu D."/>
            <person name="Wu M."/>
            <person name="Ward N."/>
            <person name="Beanan M.J."/>
            <person name="Dodson R.J."/>
            <person name="Madupu R."/>
            <person name="Brinkac L.M."/>
            <person name="Daugherty S.C."/>
            <person name="DeBoy R.T."/>
            <person name="Durkin A.S."/>
            <person name="Gwinn M."/>
            <person name="Kolonay J.F."/>
            <person name="Sullivan S.A."/>
            <person name="Haft D.H."/>
            <person name="Selengut J."/>
            <person name="Davidsen T.M."/>
            <person name="Zafar N."/>
            <person name="White O."/>
            <person name="Tran B."/>
            <person name="Romero C."/>
            <person name="Forberger H.A."/>
            <person name="Weidman J."/>
            <person name="Khouri H."/>
            <person name="Feldblyum T.V."/>
            <person name="Utterback T.R."/>
            <person name="Van Aken S.E."/>
            <person name="Lovley D.R."/>
            <person name="Fraser C.M."/>
        </authorList>
    </citation>
    <scope>NUCLEOTIDE SEQUENCE [LARGE SCALE GENOMIC DNA]</scope>
    <source>
        <strain evidence="4">ATCC 51573 / DSM 12127 / PCA</strain>
    </source>
</reference>
<dbReference type="Proteomes" id="UP000000577">
    <property type="component" value="Chromosome"/>
</dbReference>
<dbReference type="EMBL" id="AE017180">
    <property type="protein sequence ID" value="AAR34871.1"/>
    <property type="molecule type" value="Genomic_DNA"/>
</dbReference>
<dbReference type="HOGENOM" id="CLU_2000639_0_0_7"/>
<name>Q74D22_GEOSL</name>
<sequence>MKKIITIVAMLLAMQGIAIAAGKIPTTTMGGKDFTFKPSTNVSVSYFTTNGATSTAGTVNTDYAVNTKNSSGNRVFTSTNNTSNIWYIENDAWKGKAVSDSDVTALGTGDVGKSDFSGTEWKSQ</sequence>
<reference evidence="6" key="4">
    <citation type="journal article" date="2022" name="Nat. Microbiol.">
        <title>Cryo-EM structure of an extracellular Geobacter OmcE cytochrome filament reveals tetrahaem packing.</title>
        <authorList>
            <person name="Wang F."/>
            <person name="Mustafa K."/>
            <person name="Suciu V."/>
            <person name="Joshi K."/>
            <person name="Chan C.H."/>
            <person name="Choi S."/>
            <person name="Su Z."/>
            <person name="Si D."/>
            <person name="Hochbaum A.I."/>
            <person name="Egelman E.H."/>
            <person name="Bond D.R."/>
        </authorList>
    </citation>
    <scope>STRUCTURE BY ELECTRON MICROSCOPY (4.10 ANGSTROMS)</scope>
</reference>
<feature type="signal peptide" evidence="2">
    <location>
        <begin position="1"/>
        <end position="20"/>
    </location>
</feature>
<organism evidence="3 4">
    <name type="scientific">Geobacter sulfurreducens (strain ATCC 51573 / DSM 12127 / PCA)</name>
    <dbReference type="NCBI Taxonomy" id="243231"/>
    <lineage>
        <taxon>Bacteria</taxon>
        <taxon>Pseudomonadati</taxon>
        <taxon>Thermodesulfobacteriota</taxon>
        <taxon>Desulfuromonadia</taxon>
        <taxon>Geobacterales</taxon>
        <taxon>Geobacteraceae</taxon>
        <taxon>Geobacter</taxon>
    </lineage>
</organism>
<dbReference type="STRING" id="243231.GSU1497"/>
<evidence type="ECO:0000256" key="2">
    <source>
        <dbReference type="SAM" id="SignalP"/>
    </source>
</evidence>
<evidence type="ECO:0000313" key="3">
    <source>
        <dbReference type="EMBL" id="AAR34871.1"/>
    </source>
</evidence>
<feature type="region of interest" description="Disordered" evidence="1">
    <location>
        <begin position="105"/>
        <end position="124"/>
    </location>
</feature>
<dbReference type="PDB" id="7TGG">
    <property type="method" value="EM"/>
    <property type="resolution" value="4.10 A"/>
    <property type="chains" value="a=1-124"/>
</dbReference>
<reference evidence="5" key="3">
    <citation type="journal article" date="2021" name="Nature">
        <title>Structure of Geobacter pili reveals secretory rather than nanowire behaviour.</title>
        <authorList>
            <person name="Gu Y."/>
            <person name="Srikanth V."/>
            <person name="Salazar-Morales A.I."/>
            <person name="Jain R."/>
            <person name="O'Brien P."/>
            <person name="Yi S.M."/>
            <person name="Soni R.K."/>
            <person name="Samatey F.A."/>
            <person name="Yalcin S.E."/>
            <person name="Malvankar N.S."/>
        </authorList>
    </citation>
    <scope>STRUCTURE BY ELECTRON MICROSCOPY (3.80 ANGSTROMS) OF 21-124</scope>
</reference>
<dbReference type="PDB" id="6VK9">
    <property type="method" value="EM"/>
    <property type="resolution" value="3.80 A"/>
    <property type="chains" value="1/3/5/B/D/F/H/J/L/N/P/R/T/V/X/Z=21-124"/>
</dbReference>
<dbReference type="EMDB" id="EMD-25881"/>
<dbReference type="KEGG" id="gsu:GSU1497"/>
<gene>
    <name evidence="3" type="primary">pilA-C</name>
    <name evidence="3" type="ordered locus">GSU1497</name>
</gene>
<dbReference type="AlphaFoldDB" id="Q74D22"/>
<proteinExistence type="evidence at protein level"/>
<evidence type="ECO:0007829" key="5">
    <source>
        <dbReference type="PDB" id="6VK9"/>
    </source>
</evidence>
<protein>
    <submittedName>
        <fullName evidence="3">Geopilin domain 2 protein</fullName>
    </submittedName>
</protein>
<feature type="chain" id="PRO_5004284944" evidence="2">
    <location>
        <begin position="21"/>
        <end position="124"/>
    </location>
</feature>
<evidence type="ECO:0007829" key="6">
    <source>
        <dbReference type="PDB" id="7TGG"/>
    </source>
</evidence>
<dbReference type="SMR" id="Q74D22"/>
<reference evidence="3 4" key="2">
    <citation type="journal article" date="2012" name="BMC Genomics">
        <title>Comparative genomic analysis of Geobacter sulfurreducens KN400, a strain with enhanced capacity for extracellular electron transfer and electricity production.</title>
        <authorList>
            <person name="Butler J.E."/>
            <person name="Young N.D."/>
            <person name="Aklujkar M."/>
            <person name="Lovley D.R."/>
        </authorList>
    </citation>
    <scope>NUCLEOTIDE SEQUENCE [LARGE SCALE GENOMIC DNA]</scope>
    <source>
        <strain evidence="4">ATCC 51573 / DSM 12127 / PCA</strain>
    </source>
</reference>
<dbReference type="InParanoid" id="Q74D22"/>
<evidence type="ECO:0000256" key="1">
    <source>
        <dbReference type="SAM" id="MobiDB-lite"/>
    </source>
</evidence>
<evidence type="ECO:0000313" key="4">
    <source>
        <dbReference type="Proteomes" id="UP000000577"/>
    </source>
</evidence>
<dbReference type="RefSeq" id="WP_010942143.1">
    <property type="nucleotide sequence ID" value="NC_002939.5"/>
</dbReference>
<keyword evidence="2" id="KW-0732">Signal</keyword>
<dbReference type="EMDB" id="EMD-21225"/>
<accession>Q74D22</accession>